<feature type="region of interest" description="Disordered" evidence="1">
    <location>
        <begin position="485"/>
        <end position="514"/>
    </location>
</feature>
<protein>
    <submittedName>
        <fullName evidence="2">Uncharacterized protein</fullName>
    </submittedName>
</protein>
<comment type="caution">
    <text evidence="2">The sequence shown here is derived from an EMBL/GenBank/DDBJ whole genome shotgun (WGS) entry which is preliminary data.</text>
</comment>
<organism evidence="2 3">
    <name type="scientific">Coemansia spiralis</name>
    <dbReference type="NCBI Taxonomy" id="417178"/>
    <lineage>
        <taxon>Eukaryota</taxon>
        <taxon>Fungi</taxon>
        <taxon>Fungi incertae sedis</taxon>
        <taxon>Zoopagomycota</taxon>
        <taxon>Kickxellomycotina</taxon>
        <taxon>Kickxellomycetes</taxon>
        <taxon>Kickxellales</taxon>
        <taxon>Kickxellaceae</taxon>
        <taxon>Coemansia</taxon>
    </lineage>
</organism>
<feature type="region of interest" description="Disordered" evidence="1">
    <location>
        <begin position="48"/>
        <end position="68"/>
    </location>
</feature>
<sequence>MNTEILARVGSPDVALSNEECQRYYNENASYLEIREFVIKYALTNGSTPPPESPYTGDSAKPKRTEKAKQNIPIASLRAMLNSLLEGERYEEGIRFLTAIGEGNIIQDKTVVSNLLAVFKPTHVIEKERKERSSFLLQSMKKSNISSASVWKIDDNRRRTIARSQQNILTYLTSVSKTHQFVRTWYNETYADDSSAFDEYFTELVSPPEPEYDYSYIDAEVLEQEMYVYRITLACTLLEQMRADLISNIDSPTDSVFYMLVYGKYGRSSLSNWIERLGDTITIALDKHFDRACAQKARILASHIANMLFVLTTCGAIDFDRVAASVVALPDFDYCECIELLDLVELDTAVVKLIDYFLVSYCRFDLKADKRVSELGSKFVLMPPGSAKTIICLQSARPKLYTRNPKNWYIVISFLMRLVQRSVNVYVSRMYQINSNQQLALSDASDCSRVLLVNRTHSSGSMDTAALYTAYTLLLEHVKTKLQHHNPVDRQNTASDDSSASDQDNDNKTCDKGNVNELGYTRHEMIVTVYQELDLLELLICKLVKP</sequence>
<gene>
    <name evidence="2" type="ORF">GGI25_004053</name>
</gene>
<proteinExistence type="predicted"/>
<name>A0A9W8KXH9_9FUNG</name>
<dbReference type="Proteomes" id="UP001151518">
    <property type="component" value="Unassembled WGS sequence"/>
</dbReference>
<dbReference type="AlphaFoldDB" id="A0A9W8KXH9"/>
<accession>A0A9W8KXH9</accession>
<reference evidence="2" key="1">
    <citation type="submission" date="2022-07" db="EMBL/GenBank/DDBJ databases">
        <title>Phylogenomic reconstructions and comparative analyses of Kickxellomycotina fungi.</title>
        <authorList>
            <person name="Reynolds N.K."/>
            <person name="Stajich J.E."/>
            <person name="Barry K."/>
            <person name="Grigoriev I.V."/>
            <person name="Crous P."/>
            <person name="Smith M.E."/>
        </authorList>
    </citation>
    <scope>NUCLEOTIDE SEQUENCE</scope>
    <source>
        <strain evidence="2">NRRL 3115</strain>
    </source>
</reference>
<evidence type="ECO:0000313" key="2">
    <source>
        <dbReference type="EMBL" id="KAJ2675213.1"/>
    </source>
</evidence>
<dbReference type="EMBL" id="JANBTW010000050">
    <property type="protein sequence ID" value="KAJ2675213.1"/>
    <property type="molecule type" value="Genomic_DNA"/>
</dbReference>
<dbReference type="OrthoDB" id="5577600at2759"/>
<evidence type="ECO:0000256" key="1">
    <source>
        <dbReference type="SAM" id="MobiDB-lite"/>
    </source>
</evidence>
<evidence type="ECO:0000313" key="3">
    <source>
        <dbReference type="Proteomes" id="UP001151518"/>
    </source>
</evidence>